<dbReference type="EMBL" id="JBANQN010000010">
    <property type="protein sequence ID" value="KAK6777832.1"/>
    <property type="molecule type" value="Genomic_DNA"/>
</dbReference>
<keyword evidence="3" id="KW-1185">Reference proteome</keyword>
<feature type="region of interest" description="Disordered" evidence="1">
    <location>
        <begin position="31"/>
        <end position="50"/>
    </location>
</feature>
<evidence type="ECO:0000313" key="2">
    <source>
        <dbReference type="EMBL" id="KAK6777832.1"/>
    </source>
</evidence>
<evidence type="ECO:0000313" key="3">
    <source>
        <dbReference type="Proteomes" id="UP001371456"/>
    </source>
</evidence>
<organism evidence="2 3">
    <name type="scientific">Solanum bulbocastanum</name>
    <name type="common">Wild potato</name>
    <dbReference type="NCBI Taxonomy" id="147425"/>
    <lineage>
        <taxon>Eukaryota</taxon>
        <taxon>Viridiplantae</taxon>
        <taxon>Streptophyta</taxon>
        <taxon>Embryophyta</taxon>
        <taxon>Tracheophyta</taxon>
        <taxon>Spermatophyta</taxon>
        <taxon>Magnoliopsida</taxon>
        <taxon>eudicotyledons</taxon>
        <taxon>Gunneridae</taxon>
        <taxon>Pentapetalae</taxon>
        <taxon>asterids</taxon>
        <taxon>lamiids</taxon>
        <taxon>Solanales</taxon>
        <taxon>Solanaceae</taxon>
        <taxon>Solanoideae</taxon>
        <taxon>Solaneae</taxon>
        <taxon>Solanum</taxon>
    </lineage>
</organism>
<comment type="caution">
    <text evidence="2">The sequence shown here is derived from an EMBL/GenBank/DDBJ whole genome shotgun (WGS) entry which is preliminary data.</text>
</comment>
<dbReference type="AlphaFoldDB" id="A0AAN8T232"/>
<accession>A0AAN8T232</accession>
<dbReference type="Proteomes" id="UP001371456">
    <property type="component" value="Unassembled WGS sequence"/>
</dbReference>
<evidence type="ECO:0000256" key="1">
    <source>
        <dbReference type="SAM" id="MobiDB-lite"/>
    </source>
</evidence>
<gene>
    <name evidence="2" type="ORF">RDI58_024550</name>
</gene>
<protein>
    <submittedName>
        <fullName evidence="2">Uncharacterized protein</fullName>
    </submittedName>
</protein>
<reference evidence="2 3" key="1">
    <citation type="submission" date="2024-02" db="EMBL/GenBank/DDBJ databases">
        <title>de novo genome assembly of Solanum bulbocastanum strain 11H21.</title>
        <authorList>
            <person name="Hosaka A.J."/>
        </authorList>
    </citation>
    <scope>NUCLEOTIDE SEQUENCE [LARGE SCALE GENOMIC DNA]</scope>
    <source>
        <tissue evidence="2">Young leaves</tissue>
    </source>
</reference>
<proteinExistence type="predicted"/>
<name>A0AAN8T232_SOLBU</name>
<sequence>MKPLKTENEVSSNMKSIIRYTFVAPGDIGKGRGRGLKSLGEKGNTPSKSFLPQSSDLVKKYIKEIEISSMEKDRGQGLEKATIFTSQGMQTIYKNSMVHEKENMQSNTLFPTFDIQVETENMQTSSSNPTKHKFESVDMNDHHYHILAWMNKLWNKWRGHLHTKYVKDKRIQ</sequence>